<protein>
    <submittedName>
        <fullName evidence="1">Uncharacterized protein</fullName>
    </submittedName>
</protein>
<gene>
    <name evidence="1" type="ORF">LCGC14_1907370</name>
</gene>
<dbReference type="AlphaFoldDB" id="A0A0F9FV61"/>
<sequence length="298" mass="33992">MPVELTTDMPTSSQLAQVSYDYNYPRGLDLKPGSEFHDKLLAKILRRANESATRMRERHSAWRDIERTLTAYIPPKTKREARQKGDKTMPVIIPASYATLETLLTYMVAAFLQDPIFRYYGTGPEDTVGALLLERVVQAQCARMKVGLSLHTQWRDGFAYGLGVTPLEWHTHMGYKRTVTTRSIFGKVISTKRTRKYGVLFEGNKLGNVDPFLYLPDISVAVQDVQDGEFVGWVDRDNKIRLLDEEGQTGSNLFNVRYLKHITGRSSVYPLGERIEEDYAKEYKSGTFSSPVDVIPFY</sequence>
<feature type="non-terminal residue" evidence="1">
    <location>
        <position position="298"/>
    </location>
</feature>
<dbReference type="EMBL" id="LAZR01020083">
    <property type="protein sequence ID" value="KKL90168.1"/>
    <property type="molecule type" value="Genomic_DNA"/>
</dbReference>
<name>A0A0F9FV61_9ZZZZ</name>
<accession>A0A0F9FV61</accession>
<proteinExistence type="predicted"/>
<reference evidence="1" key="1">
    <citation type="journal article" date="2015" name="Nature">
        <title>Complex archaea that bridge the gap between prokaryotes and eukaryotes.</title>
        <authorList>
            <person name="Spang A."/>
            <person name="Saw J.H."/>
            <person name="Jorgensen S.L."/>
            <person name="Zaremba-Niedzwiedzka K."/>
            <person name="Martijn J."/>
            <person name="Lind A.E."/>
            <person name="van Eijk R."/>
            <person name="Schleper C."/>
            <person name="Guy L."/>
            <person name="Ettema T.J."/>
        </authorList>
    </citation>
    <scope>NUCLEOTIDE SEQUENCE</scope>
</reference>
<comment type="caution">
    <text evidence="1">The sequence shown here is derived from an EMBL/GenBank/DDBJ whole genome shotgun (WGS) entry which is preliminary data.</text>
</comment>
<evidence type="ECO:0000313" key="1">
    <source>
        <dbReference type="EMBL" id="KKL90168.1"/>
    </source>
</evidence>
<organism evidence="1">
    <name type="scientific">marine sediment metagenome</name>
    <dbReference type="NCBI Taxonomy" id="412755"/>
    <lineage>
        <taxon>unclassified sequences</taxon>
        <taxon>metagenomes</taxon>
        <taxon>ecological metagenomes</taxon>
    </lineage>
</organism>